<feature type="chain" id="PRO_5026135005" evidence="1">
    <location>
        <begin position="25"/>
        <end position="796"/>
    </location>
</feature>
<dbReference type="Gene3D" id="2.60.40.3110">
    <property type="match status" value="1"/>
</dbReference>
<proteinExistence type="predicted"/>
<dbReference type="GO" id="GO:0009279">
    <property type="term" value="C:cell outer membrane"/>
    <property type="evidence" value="ECO:0007669"/>
    <property type="project" value="TreeGrafter"/>
</dbReference>
<name>A0A6I1HZ19_9BURK</name>
<sequence>MKWSLTWQACSMLLLASMPCVGRADGTAEVTMAGAATGAVSGADPGPASLPRDQAVPNELYLEVILNAEATGLILRFTQQGKGLFSSVENLQQLGLDPARFVAPGQTEVALDAIPGLSYDYDAARQSLSLRVADTLRAPFMVSARSVGRTPPAQVTPGAVLNYEAYAELGQTHRTALFNDFRYFNHSGVFSNTGTLNLGAGQRRYMRFDTFWNHSDPDTLESWQLGDVISGSLAWSRAVRIGGVQWRKNFQLRPDLLTFPVASVDGSAVVPSSLSLYINGVQQYSASVPSGPFVLNQVAGINGAGQATVITRDALGRSVAMTLPLYVDTRLLAMGLTDYSIEVGAMRRDYGQRVFSYEKKPVASATGRYGVSDSFTVEGHGELASGVLNGGAGALLRLGQAGVINGALSASAGRYRGVQASAGYQYLGPRYSIDLQSVRASARYGDLASRDGSPVARAADRVSLNLALPAGQSVNFSYIGYRAPGLPASKIATVGYSATVFKGVFINTSAFQDLRQREKRGFYVGLSMAFDNNVALSANTSRQNDLNSRSFSAQQSADFGGGFGWAVQSGTSGGSAYRQGQVDYLGNVGRVTARMQTNAMSNAGSLGAAGALVLMDGHVAAARQVGNGFALVSTGGVADVPVLHENRQIGVTGRSGYLLVPNLNPYGNNQISIGTDGLDVDARVPVTNINVVPSNLSGVLAAFPVERYSAATIVVHGADGKPLATGLPVLHVQSGKHTVVGFDGLTFVDDLSGENELRIGDSDSLCSVHFAYVRPATGSLPMLGPLTCVAVAAGGR</sequence>
<dbReference type="Gene3D" id="2.60.40.2610">
    <property type="entry name" value="Outer membrane usher protein FimD, plug domain"/>
    <property type="match status" value="1"/>
</dbReference>
<keyword evidence="3" id="KW-1185">Reference proteome</keyword>
<protein>
    <submittedName>
        <fullName evidence="2">Fimbria/pilus outer membrane usher protein</fullName>
    </submittedName>
</protein>
<dbReference type="AlphaFoldDB" id="A0A6I1HZ19"/>
<dbReference type="PANTHER" id="PTHR30451:SF5">
    <property type="entry name" value="SLR0019 PROTEIN"/>
    <property type="match status" value="1"/>
</dbReference>
<dbReference type="PANTHER" id="PTHR30451">
    <property type="entry name" value="OUTER MEMBRANE USHER PROTEIN"/>
    <property type="match status" value="1"/>
</dbReference>
<evidence type="ECO:0000313" key="3">
    <source>
        <dbReference type="Proteomes" id="UP000468717"/>
    </source>
</evidence>
<keyword evidence="1" id="KW-0732">Signal</keyword>
<comment type="caution">
    <text evidence="2">The sequence shown here is derived from an EMBL/GenBank/DDBJ whole genome shotgun (WGS) entry which is preliminary data.</text>
</comment>
<dbReference type="GO" id="GO:0015473">
    <property type="term" value="F:fimbrial usher porin activity"/>
    <property type="evidence" value="ECO:0007669"/>
    <property type="project" value="InterPro"/>
</dbReference>
<dbReference type="InterPro" id="IPR000015">
    <property type="entry name" value="Fimb_usher"/>
</dbReference>
<dbReference type="InterPro" id="IPR042186">
    <property type="entry name" value="FimD_plug_dom"/>
</dbReference>
<dbReference type="Proteomes" id="UP000468717">
    <property type="component" value="Unassembled WGS sequence"/>
</dbReference>
<accession>A0A6I1HZ19</accession>
<evidence type="ECO:0000256" key="1">
    <source>
        <dbReference type="SAM" id="SignalP"/>
    </source>
</evidence>
<dbReference type="GO" id="GO:0009297">
    <property type="term" value="P:pilus assembly"/>
    <property type="evidence" value="ECO:0007669"/>
    <property type="project" value="InterPro"/>
</dbReference>
<reference evidence="2 3" key="1">
    <citation type="submission" date="2019-10" db="EMBL/GenBank/DDBJ databases">
        <title>Three novel species isolated from a subtropical stream in China.</title>
        <authorList>
            <person name="Lu H."/>
        </authorList>
    </citation>
    <scope>NUCLEOTIDE SEQUENCE [LARGE SCALE GENOMIC DNA]</scope>
    <source>
        <strain evidence="2 3">FT13W</strain>
    </source>
</reference>
<dbReference type="EMBL" id="WFLI01000018">
    <property type="protein sequence ID" value="KAB8063855.1"/>
    <property type="molecule type" value="Genomic_DNA"/>
</dbReference>
<feature type="signal peptide" evidence="1">
    <location>
        <begin position="1"/>
        <end position="24"/>
    </location>
</feature>
<evidence type="ECO:0000313" key="2">
    <source>
        <dbReference type="EMBL" id="KAB8063855.1"/>
    </source>
</evidence>
<gene>
    <name evidence="2" type="ORF">GCN75_16520</name>
</gene>
<dbReference type="Pfam" id="PF00577">
    <property type="entry name" value="Usher"/>
    <property type="match status" value="2"/>
</dbReference>
<organism evidence="2 3">
    <name type="scientific">Janthinobacterium violaceinigrum</name>
    <dbReference type="NCBI Taxonomy" id="2654252"/>
    <lineage>
        <taxon>Bacteria</taxon>
        <taxon>Pseudomonadati</taxon>
        <taxon>Pseudomonadota</taxon>
        <taxon>Betaproteobacteria</taxon>
        <taxon>Burkholderiales</taxon>
        <taxon>Oxalobacteraceae</taxon>
        <taxon>Janthinobacterium</taxon>
    </lineage>
</organism>